<sequence>MTDFCRITGKSRALPKPHYFPILPPLSLADVSKLKNCRITCKSEGQAKHTFLPLILPKKGKCGNKPDQSRHHYEPVDHTNNKESHRVDKCRITQKCTCRQAAVASSGEIRNPSQNVAQQHEPSCCLFSSSTSSAPMNSCKMRENSLESPPKPTDHHHPHHKQSCTESKVYYVIGGFCDMGNGELVPLVCQFFGSDDMGQTCGSHPVPLPVAAATTTAGNFEEQSGCECGSCNVFNAVIARSQSGTPIPPSGEYGLMLFEQSKTHIQHTENGTPPASHLIQHYEVMDTNLPEIHNISDTMTQKTQPDYNASALDYSQDAIGIQSRTNVKETLITDDAHLQSTTTSTQIENGTALCQQSKTNSPMKHFENLGDKPTEKTWEGESVRMNNRNNDDDMVQNVTTSSNKESHSKHRGFCESDKRLTEQTKLTSLVLTVESDDSPKTALFLNLEEPSSRNEFMQFQISANDYEKGELFIDDHSLPSRKPGVLSKKPSGSNAYQQQPMTREEVSHEMRSLNNTEQHHYCTNQDQTNISSPAVKTPSFPKNDAHDVNSPAPNERNPASRVMKMTTSHDTLTYFHSECCTVHASCTESNEDYGSQLPVMDATSSQQQFTLTNGIRCEAASDGTTPVFSPSGNSLLQGHGTHPCIETSALNNLNDFTTENNEELVQEISGARNPQRRPLLRNEIAPKIATQHPHCDGLVADAKPFPTTGVAQPDGENNEKRLDEIVPHELKNKVRDEIVHISATNASDERLSDANETDLDISSTNLTGAPPGMLSKFSTDFAIKNGTANGKPDGLAADVGVLDPAMILLESSDMASLLTAPDIEGRVCLDLSGLTDPSANGGDVTHEPDQHQLAVNNLKR</sequence>
<feature type="region of interest" description="Disordered" evidence="1">
    <location>
        <begin position="478"/>
        <end position="501"/>
    </location>
</feature>
<evidence type="ECO:0000256" key="1">
    <source>
        <dbReference type="SAM" id="MobiDB-lite"/>
    </source>
</evidence>
<feature type="compositionally biased region" description="Polar residues" evidence="1">
    <location>
        <begin position="490"/>
        <end position="501"/>
    </location>
</feature>
<feature type="region of interest" description="Disordered" evidence="1">
    <location>
        <begin position="62"/>
        <end position="84"/>
    </location>
</feature>
<evidence type="ECO:0000313" key="2">
    <source>
        <dbReference type="EMBL" id="CAD7282379.1"/>
    </source>
</evidence>
<keyword evidence="3" id="KW-1185">Reference proteome</keyword>
<feature type="region of interest" description="Disordered" evidence="1">
    <location>
        <begin position="129"/>
        <end position="161"/>
    </location>
</feature>
<feature type="compositionally biased region" description="Basic and acidic residues" evidence="1">
    <location>
        <begin position="67"/>
        <end position="84"/>
    </location>
</feature>
<gene>
    <name evidence="2" type="ORF">NMOB1V02_LOCUS10004</name>
</gene>
<dbReference type="AlphaFoldDB" id="A0A7R9BYD0"/>
<protein>
    <submittedName>
        <fullName evidence="2">Uncharacterized protein</fullName>
    </submittedName>
</protein>
<reference evidence="2" key="1">
    <citation type="submission" date="2020-11" db="EMBL/GenBank/DDBJ databases">
        <authorList>
            <person name="Tran Van P."/>
        </authorList>
    </citation>
    <scope>NUCLEOTIDE SEQUENCE</scope>
</reference>
<name>A0A7R9BYD0_9CRUS</name>
<proteinExistence type="predicted"/>
<evidence type="ECO:0000313" key="3">
    <source>
        <dbReference type="Proteomes" id="UP000678499"/>
    </source>
</evidence>
<dbReference type="Proteomes" id="UP000678499">
    <property type="component" value="Unassembled WGS sequence"/>
</dbReference>
<feature type="non-terminal residue" evidence="2">
    <location>
        <position position="1"/>
    </location>
</feature>
<dbReference type="EMBL" id="CAJPEX010003776">
    <property type="protein sequence ID" value="CAG0922531.1"/>
    <property type="molecule type" value="Genomic_DNA"/>
</dbReference>
<dbReference type="EMBL" id="OA885813">
    <property type="protein sequence ID" value="CAD7282379.1"/>
    <property type="molecule type" value="Genomic_DNA"/>
</dbReference>
<feature type="region of interest" description="Disordered" evidence="1">
    <location>
        <begin position="534"/>
        <end position="558"/>
    </location>
</feature>
<accession>A0A7R9BYD0</accession>
<organism evidence="2">
    <name type="scientific">Notodromas monacha</name>
    <dbReference type="NCBI Taxonomy" id="399045"/>
    <lineage>
        <taxon>Eukaryota</taxon>
        <taxon>Metazoa</taxon>
        <taxon>Ecdysozoa</taxon>
        <taxon>Arthropoda</taxon>
        <taxon>Crustacea</taxon>
        <taxon>Oligostraca</taxon>
        <taxon>Ostracoda</taxon>
        <taxon>Podocopa</taxon>
        <taxon>Podocopida</taxon>
        <taxon>Cypridocopina</taxon>
        <taxon>Cypridoidea</taxon>
        <taxon>Cyprididae</taxon>
        <taxon>Notodromas</taxon>
    </lineage>
</organism>
<dbReference type="OrthoDB" id="5969272at2759"/>